<sequence>MNDSPPKIEYQAQLNDSVTLETRTQKQREIYDAFEQFIFSDDTKILAKLVARTLIFEKIINVPGDIVEAGVYRGSGMLTWLKLKRILAPNALKKVIGFDYFDTESLLNSLSGQDKVSMKSLFEVRGYQHEEGAERFVHDLIANAGFIQSSYEIVKGDISQVAQEFVDQRPGFKISCLYLDLDLQYPTYHALNAFWDRVSVGGMVVFDEYAYHQWSEAQGADQFFEQKNIQIQALHYPCPTAYVIKPATVKTNG</sequence>
<dbReference type="InterPro" id="IPR008884">
    <property type="entry name" value="TylF_MeTrfase"/>
</dbReference>
<dbReference type="EMBL" id="BDQK01000007">
    <property type="protein sequence ID" value="GBF80331.1"/>
    <property type="molecule type" value="Genomic_DNA"/>
</dbReference>
<keyword evidence="2" id="KW-1185">Reference proteome</keyword>
<comment type="caution">
    <text evidence="1">The sequence shown here is derived from an EMBL/GenBank/DDBJ whole genome shotgun (WGS) entry which is preliminary data.</text>
</comment>
<dbReference type="OrthoDB" id="460413at2"/>
<reference evidence="2" key="1">
    <citation type="submission" date="2017-05" db="EMBL/GenBank/DDBJ databases">
        <title>Physiological properties and genetic analysis related to exopolysaccharide production of fresh-water unicellular cyanobacterium Aphanothece sacrum, Suizenji Nori, that has been cultured as a food source in Japan.</title>
        <authorList>
            <person name="Kanesaki Y."/>
            <person name="Yoshikawa S."/>
            <person name="Ohki K."/>
        </authorList>
    </citation>
    <scope>NUCLEOTIDE SEQUENCE [LARGE SCALE GENOMIC DNA]</scope>
    <source>
        <strain evidence="2">FPU1</strain>
    </source>
</reference>
<dbReference type="Pfam" id="PF05711">
    <property type="entry name" value="TylF"/>
    <property type="match status" value="1"/>
</dbReference>
<dbReference type="SUPFAM" id="SSF53335">
    <property type="entry name" value="S-adenosyl-L-methionine-dependent methyltransferases"/>
    <property type="match status" value="1"/>
</dbReference>
<evidence type="ECO:0000313" key="1">
    <source>
        <dbReference type="EMBL" id="GBF80331.1"/>
    </source>
</evidence>
<evidence type="ECO:0008006" key="3">
    <source>
        <dbReference type="Google" id="ProtNLM"/>
    </source>
</evidence>
<dbReference type="Proteomes" id="UP000287247">
    <property type="component" value="Unassembled WGS sequence"/>
</dbReference>
<dbReference type="InterPro" id="IPR029063">
    <property type="entry name" value="SAM-dependent_MTases_sf"/>
</dbReference>
<name>A0A401IGI3_APHSA</name>
<organism evidence="1 2">
    <name type="scientific">Aphanothece sacrum FPU1</name>
    <dbReference type="NCBI Taxonomy" id="1920663"/>
    <lineage>
        <taxon>Bacteria</taxon>
        <taxon>Bacillati</taxon>
        <taxon>Cyanobacteriota</taxon>
        <taxon>Cyanophyceae</taxon>
        <taxon>Oscillatoriophycideae</taxon>
        <taxon>Chroococcales</taxon>
        <taxon>Aphanothecaceae</taxon>
        <taxon>Aphanothece</taxon>
    </lineage>
</organism>
<accession>A0A401IGI3</accession>
<evidence type="ECO:0000313" key="2">
    <source>
        <dbReference type="Proteomes" id="UP000287247"/>
    </source>
</evidence>
<proteinExistence type="predicted"/>
<gene>
    <name evidence="1" type="ORF">AsFPU1_1732</name>
</gene>
<dbReference type="Gene3D" id="3.40.50.150">
    <property type="entry name" value="Vaccinia Virus protein VP39"/>
    <property type="match status" value="1"/>
</dbReference>
<dbReference type="AlphaFoldDB" id="A0A401IGI3"/>
<protein>
    <recommendedName>
        <fullName evidence="3">dTDP-6-deoxy-L-hexose 3-O-methyltransferase</fullName>
    </recommendedName>
</protein>
<dbReference type="RefSeq" id="WP_124971825.1">
    <property type="nucleotide sequence ID" value="NZ_BDQK01000007.1"/>
</dbReference>